<dbReference type="InterPro" id="IPR005502">
    <property type="entry name" value="Ribosyl_crysJ1"/>
</dbReference>
<evidence type="ECO:0000313" key="2">
    <source>
        <dbReference type="EMBL" id="ASA24098.1"/>
    </source>
</evidence>
<evidence type="ECO:0008006" key="4">
    <source>
        <dbReference type="Google" id="ProtNLM"/>
    </source>
</evidence>
<dbReference type="PANTHER" id="PTHR16222">
    <property type="entry name" value="ADP-RIBOSYLGLYCOHYDROLASE"/>
    <property type="match status" value="1"/>
</dbReference>
<comment type="cofactor">
    <cofactor evidence="1">
        <name>Mg(2+)</name>
        <dbReference type="ChEBI" id="CHEBI:18420"/>
    </cofactor>
    <text evidence="1">Binds 2 magnesium ions per subunit.</text>
</comment>
<keyword evidence="1" id="KW-0479">Metal-binding</keyword>
<dbReference type="Proteomes" id="UP000249890">
    <property type="component" value="Chromosome"/>
</dbReference>
<dbReference type="OrthoDB" id="9761704at2"/>
<dbReference type="Gene3D" id="1.10.4080.10">
    <property type="entry name" value="ADP-ribosylation/Crystallin J1"/>
    <property type="match status" value="1"/>
</dbReference>
<dbReference type="KEGG" id="pdh:B9T62_26930"/>
<feature type="binding site" evidence="1">
    <location>
        <position position="402"/>
    </location>
    <ligand>
        <name>Mg(2+)</name>
        <dbReference type="ChEBI" id="CHEBI:18420"/>
        <label>1</label>
    </ligand>
</feature>
<evidence type="ECO:0000256" key="1">
    <source>
        <dbReference type="PIRSR" id="PIRSR605502-1"/>
    </source>
</evidence>
<name>A0A2Z2KVV4_9BACL</name>
<reference evidence="2 3" key="1">
    <citation type="submission" date="2017-06" db="EMBL/GenBank/DDBJ databases">
        <title>Complete genome sequence of Paenibacillus donghaensis KCTC 13049T isolated from East Sea sediment, South Korea.</title>
        <authorList>
            <person name="Jung B.K."/>
            <person name="Hong S.-J."/>
            <person name="Shin J.-H."/>
        </authorList>
    </citation>
    <scope>NUCLEOTIDE SEQUENCE [LARGE SCALE GENOMIC DNA]</scope>
    <source>
        <strain evidence="2 3">KCTC 13049</strain>
    </source>
</reference>
<keyword evidence="3" id="KW-1185">Reference proteome</keyword>
<gene>
    <name evidence="2" type="ORF">B9T62_26930</name>
</gene>
<accession>A0A2Z2KVV4</accession>
<dbReference type="SUPFAM" id="SSF101478">
    <property type="entry name" value="ADP-ribosylglycohydrolase"/>
    <property type="match status" value="1"/>
</dbReference>
<proteinExistence type="predicted"/>
<keyword evidence="1" id="KW-0460">Magnesium</keyword>
<dbReference type="InterPro" id="IPR050792">
    <property type="entry name" value="ADP-ribosylglycohydrolase"/>
</dbReference>
<dbReference type="AlphaFoldDB" id="A0A2Z2KVV4"/>
<sequence>MAGWERLQETVRLELIQRMEEGCRAGELADRLAAAGQDETLLMKVYHELMALEVAEDFPYDEPSSLGEIRRLRPEGPRRLRAEWSAAQWRDKFRGAWLGRSAGCALGKPLEYLDYLYGKDGRPGWENVELWFRGADAWPITGYTPLHSRAEAEHGLGLNDWAPGQLSTREKIRFMESDDDIRYTILGLLLLEQKGLDWDSWDVGKLWHGQLTYAQVCTAETQAYMNFAQETSHLHGDKPADWPLRQERVRMHLNPYREWIGAAIRADGLAYGAAGNPELAAELGWRDASFSHVKNGIYGEMLNAAMISAAFAEQDNARILEIGLSEIPRTSRLAADVQRGIEIALSAGSERELVRRIWDSFSHYDPVHTNNNAALVAATLTYAGDDFEKAIATAVYGGMDTDCNGATVGSIMGAKLGASQLPASWIEPLNDTLYADLPGFHPLSISECAERSYQVFLKLRGELEAKESGSQQ</sequence>
<dbReference type="EMBL" id="CP021780">
    <property type="protein sequence ID" value="ASA24098.1"/>
    <property type="molecule type" value="Genomic_DNA"/>
</dbReference>
<dbReference type="GO" id="GO:0046872">
    <property type="term" value="F:metal ion binding"/>
    <property type="evidence" value="ECO:0007669"/>
    <property type="project" value="UniProtKB-KW"/>
</dbReference>
<feature type="binding site" evidence="1">
    <location>
        <position position="400"/>
    </location>
    <ligand>
        <name>Mg(2+)</name>
        <dbReference type="ChEBI" id="CHEBI:18420"/>
        <label>1</label>
    </ligand>
</feature>
<dbReference type="InterPro" id="IPR036705">
    <property type="entry name" value="Ribosyl_crysJ1_sf"/>
</dbReference>
<dbReference type="Pfam" id="PF03747">
    <property type="entry name" value="ADP_ribosyl_GH"/>
    <property type="match status" value="1"/>
</dbReference>
<organism evidence="2 3">
    <name type="scientific">Paenibacillus donghaensis</name>
    <dbReference type="NCBI Taxonomy" id="414771"/>
    <lineage>
        <taxon>Bacteria</taxon>
        <taxon>Bacillati</taxon>
        <taxon>Bacillota</taxon>
        <taxon>Bacilli</taxon>
        <taxon>Bacillales</taxon>
        <taxon>Paenibacillaceae</taxon>
        <taxon>Paenibacillus</taxon>
    </lineage>
</organism>
<dbReference type="PANTHER" id="PTHR16222:SF12">
    <property type="entry name" value="ADP-RIBOSYLGLYCOHYDROLASE-RELATED"/>
    <property type="match status" value="1"/>
</dbReference>
<protein>
    <recommendedName>
        <fullName evidence="4">ADP-ribosylglycohydrolase</fullName>
    </recommendedName>
</protein>
<dbReference type="RefSeq" id="WP_087918080.1">
    <property type="nucleotide sequence ID" value="NZ_CP021780.1"/>
</dbReference>
<evidence type="ECO:0000313" key="3">
    <source>
        <dbReference type="Proteomes" id="UP000249890"/>
    </source>
</evidence>